<protein>
    <submittedName>
        <fullName evidence="13">Outer membrane cobalamin receptor protein</fullName>
    </submittedName>
</protein>
<dbReference type="GO" id="GO:0044718">
    <property type="term" value="P:siderophore transmembrane transport"/>
    <property type="evidence" value="ECO:0007669"/>
    <property type="project" value="TreeGrafter"/>
</dbReference>
<evidence type="ECO:0000256" key="8">
    <source>
        <dbReference type="PROSITE-ProRule" id="PRU01360"/>
    </source>
</evidence>
<evidence type="ECO:0000256" key="6">
    <source>
        <dbReference type="ARBA" id="ARBA00023136"/>
    </source>
</evidence>
<evidence type="ECO:0000313" key="14">
    <source>
        <dbReference type="Proteomes" id="UP000036102"/>
    </source>
</evidence>
<comment type="caution">
    <text evidence="13">The sequence shown here is derived from an EMBL/GenBank/DDBJ whole genome shotgun (WGS) entry which is preliminary data.</text>
</comment>
<name>A0A0J7J731_9GAMM</name>
<dbReference type="GO" id="GO:0009279">
    <property type="term" value="C:cell outer membrane"/>
    <property type="evidence" value="ECO:0007669"/>
    <property type="project" value="UniProtKB-SubCell"/>
</dbReference>
<keyword evidence="5 9" id="KW-0798">TonB box</keyword>
<feature type="signal peptide" evidence="10">
    <location>
        <begin position="1"/>
        <end position="43"/>
    </location>
</feature>
<dbReference type="InterPro" id="IPR039426">
    <property type="entry name" value="TonB-dep_rcpt-like"/>
</dbReference>
<dbReference type="InterPro" id="IPR037066">
    <property type="entry name" value="Plug_dom_sf"/>
</dbReference>
<evidence type="ECO:0000313" key="13">
    <source>
        <dbReference type="EMBL" id="KMQ74323.1"/>
    </source>
</evidence>
<evidence type="ECO:0000256" key="5">
    <source>
        <dbReference type="ARBA" id="ARBA00023077"/>
    </source>
</evidence>
<dbReference type="Proteomes" id="UP000036102">
    <property type="component" value="Unassembled WGS sequence"/>
</dbReference>
<organism evidence="13 14">
    <name type="scientific">Marinobacter subterrani</name>
    <dbReference type="NCBI Taxonomy" id="1658765"/>
    <lineage>
        <taxon>Bacteria</taxon>
        <taxon>Pseudomonadati</taxon>
        <taxon>Pseudomonadota</taxon>
        <taxon>Gammaproteobacteria</taxon>
        <taxon>Pseudomonadales</taxon>
        <taxon>Marinobacteraceae</taxon>
        <taxon>Marinobacter</taxon>
    </lineage>
</organism>
<evidence type="ECO:0000259" key="11">
    <source>
        <dbReference type="Pfam" id="PF00593"/>
    </source>
</evidence>
<dbReference type="Gene3D" id="2.170.130.10">
    <property type="entry name" value="TonB-dependent receptor, plug domain"/>
    <property type="match status" value="1"/>
</dbReference>
<keyword evidence="4 8" id="KW-0812">Transmembrane</keyword>
<keyword evidence="2 8" id="KW-0813">Transport</keyword>
<dbReference type="InterPro" id="IPR012910">
    <property type="entry name" value="Plug_dom"/>
</dbReference>
<feature type="domain" description="TonB-dependent receptor-like beta-barrel" evidence="11">
    <location>
        <begin position="285"/>
        <end position="641"/>
    </location>
</feature>
<dbReference type="GO" id="GO:0015344">
    <property type="term" value="F:siderophore uptake transmembrane transporter activity"/>
    <property type="evidence" value="ECO:0007669"/>
    <property type="project" value="TreeGrafter"/>
</dbReference>
<comment type="subcellular location">
    <subcellularLocation>
        <location evidence="1 8">Cell outer membrane</location>
        <topology evidence="1 8">Multi-pass membrane protein</topology>
    </subcellularLocation>
</comment>
<evidence type="ECO:0000256" key="7">
    <source>
        <dbReference type="ARBA" id="ARBA00023237"/>
    </source>
</evidence>
<dbReference type="RefSeq" id="WP_082146384.1">
    <property type="nucleotide sequence ID" value="NZ_LFBU01000001.1"/>
</dbReference>
<keyword evidence="7 8" id="KW-0998">Cell outer membrane</keyword>
<dbReference type="OrthoDB" id="9758929at2"/>
<evidence type="ECO:0000256" key="3">
    <source>
        <dbReference type="ARBA" id="ARBA00022452"/>
    </source>
</evidence>
<dbReference type="InterPro" id="IPR036942">
    <property type="entry name" value="Beta-barrel_TonB_sf"/>
</dbReference>
<gene>
    <name evidence="13" type="ORF">Msub_10506</name>
</gene>
<sequence>MGFTTDRRCKNPHTSTLSEPFTLSPFILGLAAGLAIAASPAQAAGGKTEGGYYGFSDALPEVLTTTRLRQPKTRVPGSTTVIEGDMIRDLGIMSLVEVFRLVPGMVVAQVGSATPVTTYHGTVHYEQRRMQVLVDGRTAHRATLSDMDWQTMPVPLELIERIEVSRGPNAAAYGINAFLGTINIITRDPADTAGAELRAVRGSRKYIRTFASVGDAGNEYDWRLAFEKRQFGGFDYRYDDDDAKVPFNDGHDINVFTYDSRLTLSPAFNAEIRGGVVDGVNKEDFDKNGELGAIGNPDIDVRDYYLQTRLNFSESDRHFYHLQISFENFDRRQRWPISVPASAVECLRNGTLLFWRQNRDICFPGSGATGTPMTADINADSEDSRLELELQDTLIFNKDLKLVTGAGYREDTYRSETYFNGRGMNYQSRVFGNLEYTPVAWLTLNGGGNWERTTTTQHTYFSPRVAANFILNEKHSLRFIYSEAVRTPDGFEQSPDYGFTLRNVEPAQYADLEGYRVNNTAVWDNPSLVTLGRELEEERIVSREISYFGLFPAGAALFSLEVRAFRDELRNMISGVIQFDDWTIDNNVDMNQQGFEIEASMEYPGTTLRTTYAYLDQDSWYNGPQIYDDAGNINNREKQYNVDLLGRLSVQHSGSLALIQDLSAGFQGAAAFYWADEFRRSQFERLDLRLARQIFLPRYTAEIAFTMQHYLDEEPDLSADNNIRDQNQFFIEAGVRF</sequence>
<accession>A0A0J7J731</accession>
<dbReference type="PATRIC" id="fig|1658765.3.peg.497"/>
<evidence type="ECO:0000256" key="2">
    <source>
        <dbReference type="ARBA" id="ARBA00022448"/>
    </source>
</evidence>
<dbReference type="Gene3D" id="2.40.170.20">
    <property type="entry name" value="TonB-dependent receptor, beta-barrel domain"/>
    <property type="match status" value="1"/>
</dbReference>
<dbReference type="STRING" id="1658765.Msub_10506"/>
<dbReference type="SUPFAM" id="SSF56935">
    <property type="entry name" value="Porins"/>
    <property type="match status" value="1"/>
</dbReference>
<evidence type="ECO:0000256" key="9">
    <source>
        <dbReference type="RuleBase" id="RU003357"/>
    </source>
</evidence>
<evidence type="ECO:0000259" key="12">
    <source>
        <dbReference type="Pfam" id="PF07715"/>
    </source>
</evidence>
<keyword evidence="3 8" id="KW-1134">Transmembrane beta strand</keyword>
<feature type="domain" description="TonB-dependent receptor plug" evidence="12">
    <location>
        <begin position="72"/>
        <end position="180"/>
    </location>
</feature>
<evidence type="ECO:0000256" key="10">
    <source>
        <dbReference type="SAM" id="SignalP"/>
    </source>
</evidence>
<keyword evidence="10" id="KW-0732">Signal</keyword>
<keyword evidence="13" id="KW-0675">Receptor</keyword>
<dbReference type="Pfam" id="PF07715">
    <property type="entry name" value="Plug"/>
    <property type="match status" value="1"/>
</dbReference>
<keyword evidence="14" id="KW-1185">Reference proteome</keyword>
<dbReference type="PROSITE" id="PS52016">
    <property type="entry name" value="TONB_DEPENDENT_REC_3"/>
    <property type="match status" value="1"/>
</dbReference>
<feature type="chain" id="PRO_5005289568" evidence="10">
    <location>
        <begin position="44"/>
        <end position="737"/>
    </location>
</feature>
<dbReference type="EMBL" id="LFBU01000001">
    <property type="protein sequence ID" value="KMQ74323.1"/>
    <property type="molecule type" value="Genomic_DNA"/>
</dbReference>
<dbReference type="InterPro" id="IPR000531">
    <property type="entry name" value="Beta-barrel_TonB"/>
</dbReference>
<dbReference type="PANTHER" id="PTHR30069">
    <property type="entry name" value="TONB-DEPENDENT OUTER MEMBRANE RECEPTOR"/>
    <property type="match status" value="1"/>
</dbReference>
<evidence type="ECO:0000256" key="4">
    <source>
        <dbReference type="ARBA" id="ARBA00022692"/>
    </source>
</evidence>
<dbReference type="AlphaFoldDB" id="A0A0J7J731"/>
<reference evidence="13 14" key="1">
    <citation type="submission" date="2015-06" db="EMBL/GenBank/DDBJ databases">
        <title>Marinobacter subterrani, a genetically tractable neutrophilic iron-oxidizing strain isolated from the Soudan Iron Mine.</title>
        <authorList>
            <person name="Bonis B.M."/>
            <person name="Gralnick J.A."/>
        </authorList>
    </citation>
    <scope>NUCLEOTIDE SEQUENCE [LARGE SCALE GENOMIC DNA]</scope>
    <source>
        <strain evidence="13 14">JG233</strain>
    </source>
</reference>
<keyword evidence="6 8" id="KW-0472">Membrane</keyword>
<dbReference type="PANTHER" id="PTHR30069:SF27">
    <property type="entry name" value="BLL4766 PROTEIN"/>
    <property type="match status" value="1"/>
</dbReference>
<comment type="similarity">
    <text evidence="8 9">Belongs to the TonB-dependent receptor family.</text>
</comment>
<dbReference type="Pfam" id="PF00593">
    <property type="entry name" value="TonB_dep_Rec_b-barrel"/>
    <property type="match status" value="1"/>
</dbReference>
<proteinExistence type="inferred from homology"/>
<evidence type="ECO:0000256" key="1">
    <source>
        <dbReference type="ARBA" id="ARBA00004571"/>
    </source>
</evidence>